<keyword evidence="1" id="KW-1133">Transmembrane helix</keyword>
<evidence type="ECO:0000256" key="1">
    <source>
        <dbReference type="SAM" id="Phobius"/>
    </source>
</evidence>
<dbReference type="InterPro" id="IPR005572">
    <property type="entry name" value="Anti-sigma_E_RseA_N"/>
</dbReference>
<evidence type="ECO:0000259" key="2">
    <source>
        <dbReference type="PROSITE" id="PS51022"/>
    </source>
</evidence>
<gene>
    <name evidence="3" type="ORF">EQU24_02865</name>
</gene>
<keyword evidence="4" id="KW-1185">Reference proteome</keyword>
<sequence>MVDELNQKISQLLDDDLSYQESLSLLKKMHAQPELQQQLHRYEAISHVLKSDNFVPVDAGFAQRISRSLQTEPVYLATRRKTFKKSYASISALAASAAAVALLVSQGINQSSQPHMMPLSQSQSVTMAANVDLQEPQPTLDHSSEKELTRNRFIEYLQAHNSSRYIDGSVNLRPYARTVQYHQE</sequence>
<feature type="transmembrane region" description="Helical" evidence="1">
    <location>
        <begin position="87"/>
        <end position="108"/>
    </location>
</feature>
<dbReference type="STRING" id="675511.GCA_000341735_02432"/>
<organism evidence="3 4">
    <name type="scientific">Methylotuvimicrobium buryatense</name>
    <name type="common">Methylomicrobium buryatense</name>
    <dbReference type="NCBI Taxonomy" id="95641"/>
    <lineage>
        <taxon>Bacteria</taxon>
        <taxon>Pseudomonadati</taxon>
        <taxon>Pseudomonadota</taxon>
        <taxon>Gammaproteobacteria</taxon>
        <taxon>Methylococcales</taxon>
        <taxon>Methylococcaceae</taxon>
        <taxon>Methylotuvimicrobium</taxon>
    </lineage>
</organism>
<dbReference type="KEGG" id="mbur:EQU24_02865"/>
<evidence type="ECO:0000313" key="3">
    <source>
        <dbReference type="EMBL" id="QCW81307.1"/>
    </source>
</evidence>
<dbReference type="EMBL" id="CP035467">
    <property type="protein sequence ID" value="QCW81307.1"/>
    <property type="molecule type" value="Genomic_DNA"/>
</dbReference>
<dbReference type="InterPro" id="IPR004172">
    <property type="entry name" value="L27_dom"/>
</dbReference>
<dbReference type="GO" id="GO:0016989">
    <property type="term" value="F:sigma factor antagonist activity"/>
    <property type="evidence" value="ECO:0007669"/>
    <property type="project" value="InterPro"/>
</dbReference>
<evidence type="ECO:0000313" key="4">
    <source>
        <dbReference type="Proteomes" id="UP000305881"/>
    </source>
</evidence>
<dbReference type="Gene3D" id="1.10.10.880">
    <property type="entry name" value="Anti sigma-E protein RseA, N-terminal domain"/>
    <property type="match status" value="1"/>
</dbReference>
<dbReference type="OrthoDB" id="5573685at2"/>
<dbReference type="Proteomes" id="UP000305881">
    <property type="component" value="Chromosome"/>
</dbReference>
<dbReference type="InterPro" id="IPR052383">
    <property type="entry name" value="Anti-sigma-E_RseA-like"/>
</dbReference>
<keyword evidence="1" id="KW-0472">Membrane</keyword>
<dbReference type="Pfam" id="PF03872">
    <property type="entry name" value="RseA_N"/>
    <property type="match status" value="1"/>
</dbReference>
<keyword evidence="1" id="KW-0812">Transmembrane</keyword>
<protein>
    <recommendedName>
        <fullName evidence="2">L27 domain-containing protein</fullName>
    </recommendedName>
</protein>
<feature type="domain" description="L27" evidence="2">
    <location>
        <begin position="1"/>
        <end position="53"/>
    </location>
</feature>
<dbReference type="CDD" id="cd16328">
    <property type="entry name" value="RseA_N"/>
    <property type="match status" value="1"/>
</dbReference>
<dbReference type="SUPFAM" id="SSF89069">
    <property type="entry name" value="N-terminal, cytoplasmic domain of anti-sigmaE factor RseA"/>
    <property type="match status" value="1"/>
</dbReference>
<proteinExistence type="predicted"/>
<dbReference type="PANTHER" id="PTHR38104">
    <property type="match status" value="1"/>
</dbReference>
<reference evidence="4" key="1">
    <citation type="journal article" date="2019" name="J. Bacteriol.">
        <title>A Mutagenic Screen Identifies a TonB-Dependent Receptor Required for the Lanthanide Metal Switch in the Type I Methanotroph 'Methylotuvimicrobium buryatense' 5GB1C.</title>
        <authorList>
            <person name="Groom J.D."/>
            <person name="Ford S.M."/>
            <person name="Pesesky M.W."/>
            <person name="Lidstrom M.E."/>
        </authorList>
    </citation>
    <scope>NUCLEOTIDE SEQUENCE [LARGE SCALE GENOMIC DNA]</scope>
    <source>
        <strain evidence="4">5GB1C</strain>
    </source>
</reference>
<accession>A0A4P9UJW4</accession>
<dbReference type="AlphaFoldDB" id="A0A4P9UJW4"/>
<dbReference type="PROSITE" id="PS51022">
    <property type="entry name" value="L27"/>
    <property type="match status" value="1"/>
</dbReference>
<name>A0A4P9UJW4_METBY</name>
<dbReference type="PANTHER" id="PTHR38104:SF1">
    <property type="entry name" value="ANTI-SIGMA-E FACTOR RSEA"/>
    <property type="match status" value="1"/>
</dbReference>
<dbReference type="RefSeq" id="WP_017840946.1">
    <property type="nucleotide sequence ID" value="NZ_CP035467.1"/>
</dbReference>
<dbReference type="InterPro" id="IPR036147">
    <property type="entry name" value="Anti-sigma_E_RseA_N_sf"/>
</dbReference>